<sequence length="124" mass="13707">MITVTVVTSMQLPVTSSFFWQNNQHFCPSGSTASRMVNNGDELGNPGISTAAASVQHRQCLIRNVTNRFSLVSVPPQGTCSDLQAARTDGSGWRQMRPLGLNHWTAACEKRVSNGQRRRKTICW</sequence>
<protein>
    <submittedName>
        <fullName evidence="1">Uncharacterized protein</fullName>
    </submittedName>
</protein>
<comment type="caution">
    <text evidence="1">The sequence shown here is derived from an EMBL/GenBank/DDBJ whole genome shotgun (WGS) entry which is preliminary data.</text>
</comment>
<proteinExistence type="predicted"/>
<accession>A0AAV1T6D3</accession>
<organism evidence="1 2">
    <name type="scientific">Peronospora matthiolae</name>
    <dbReference type="NCBI Taxonomy" id="2874970"/>
    <lineage>
        <taxon>Eukaryota</taxon>
        <taxon>Sar</taxon>
        <taxon>Stramenopiles</taxon>
        <taxon>Oomycota</taxon>
        <taxon>Peronosporomycetes</taxon>
        <taxon>Peronosporales</taxon>
        <taxon>Peronosporaceae</taxon>
        <taxon>Peronospora</taxon>
    </lineage>
</organism>
<dbReference type="AlphaFoldDB" id="A0AAV1T6D3"/>
<reference evidence="1" key="1">
    <citation type="submission" date="2024-01" db="EMBL/GenBank/DDBJ databases">
        <authorList>
            <person name="Webb A."/>
        </authorList>
    </citation>
    <scope>NUCLEOTIDE SEQUENCE</scope>
    <source>
        <strain evidence="1">Pm1</strain>
    </source>
</reference>
<evidence type="ECO:0000313" key="2">
    <source>
        <dbReference type="Proteomes" id="UP001162060"/>
    </source>
</evidence>
<name>A0AAV1T6D3_9STRA</name>
<gene>
    <name evidence="1" type="ORF">PM001_LOCUS3061</name>
</gene>
<dbReference type="Proteomes" id="UP001162060">
    <property type="component" value="Unassembled WGS sequence"/>
</dbReference>
<evidence type="ECO:0000313" key="1">
    <source>
        <dbReference type="EMBL" id="CAK7905209.1"/>
    </source>
</evidence>
<dbReference type="EMBL" id="CAKLBY020000029">
    <property type="protein sequence ID" value="CAK7905209.1"/>
    <property type="molecule type" value="Genomic_DNA"/>
</dbReference>